<feature type="region of interest" description="Disordered" evidence="1">
    <location>
        <begin position="427"/>
        <end position="519"/>
    </location>
</feature>
<dbReference type="Pfam" id="PF21744">
    <property type="entry name" value="BAHCC1-like_Tudor"/>
    <property type="match status" value="1"/>
</dbReference>
<gene>
    <name evidence="4" type="primary">wge</name>
    <name evidence="4" type="ORF">EVAR_64747_1</name>
</gene>
<feature type="region of interest" description="Disordered" evidence="1">
    <location>
        <begin position="1208"/>
        <end position="1236"/>
    </location>
</feature>
<comment type="caution">
    <text evidence="4">The sequence shown here is derived from an EMBL/GenBank/DDBJ whole genome shotgun (WGS) entry which is preliminary data.</text>
</comment>
<feature type="region of interest" description="Disordered" evidence="1">
    <location>
        <begin position="670"/>
        <end position="713"/>
    </location>
</feature>
<feature type="compositionally biased region" description="Basic residues" evidence="1">
    <location>
        <begin position="736"/>
        <end position="745"/>
    </location>
</feature>
<feature type="compositionally biased region" description="Basic and acidic residues" evidence="1">
    <location>
        <begin position="1056"/>
        <end position="1068"/>
    </location>
</feature>
<dbReference type="OrthoDB" id="6426227at2759"/>
<evidence type="ECO:0000259" key="3">
    <source>
        <dbReference type="Pfam" id="PF24912"/>
    </source>
</evidence>
<feature type="compositionally biased region" description="Basic and acidic residues" evidence="1">
    <location>
        <begin position="746"/>
        <end position="764"/>
    </location>
</feature>
<feature type="region of interest" description="Disordered" evidence="1">
    <location>
        <begin position="379"/>
        <end position="408"/>
    </location>
</feature>
<proteinExistence type="predicted"/>
<feature type="compositionally biased region" description="Basic residues" evidence="1">
    <location>
        <begin position="594"/>
        <end position="604"/>
    </location>
</feature>
<feature type="compositionally biased region" description="Basic residues" evidence="1">
    <location>
        <begin position="972"/>
        <end position="986"/>
    </location>
</feature>
<dbReference type="Pfam" id="PF24912">
    <property type="entry name" value="SH3_TNRC18"/>
    <property type="match status" value="1"/>
</dbReference>
<dbReference type="PANTHER" id="PTHR12505:SF24">
    <property type="entry name" value="PROTEIN WINGED EYE"/>
    <property type="match status" value="1"/>
</dbReference>
<feature type="compositionally biased region" description="Polar residues" evidence="1">
    <location>
        <begin position="953"/>
        <end position="965"/>
    </location>
</feature>
<dbReference type="EMBL" id="BGZK01001642">
    <property type="protein sequence ID" value="GBP83822.1"/>
    <property type="molecule type" value="Genomic_DNA"/>
</dbReference>
<dbReference type="PANTHER" id="PTHR12505">
    <property type="entry name" value="PHD FINGER TRANSCRIPTION FACTOR"/>
    <property type="match status" value="1"/>
</dbReference>
<feature type="compositionally biased region" description="Basic and acidic residues" evidence="1">
    <location>
        <begin position="390"/>
        <end position="407"/>
    </location>
</feature>
<feature type="region of interest" description="Disordered" evidence="1">
    <location>
        <begin position="725"/>
        <end position="766"/>
    </location>
</feature>
<evidence type="ECO:0000259" key="2">
    <source>
        <dbReference type="Pfam" id="PF21744"/>
    </source>
</evidence>
<feature type="domain" description="TNRC18/BAHCC1-like SH3" evidence="3">
    <location>
        <begin position="784"/>
        <end position="837"/>
    </location>
</feature>
<dbReference type="Proteomes" id="UP000299102">
    <property type="component" value="Unassembled WGS sequence"/>
</dbReference>
<feature type="region of interest" description="Disordered" evidence="1">
    <location>
        <begin position="953"/>
        <end position="1068"/>
    </location>
</feature>
<feature type="compositionally biased region" description="Basic and acidic residues" evidence="1">
    <location>
        <begin position="508"/>
        <end position="519"/>
    </location>
</feature>
<dbReference type="InterPro" id="IPR056841">
    <property type="entry name" value="TNRC18_BAHCC1-like_SH3"/>
</dbReference>
<evidence type="ECO:0000313" key="4">
    <source>
        <dbReference type="EMBL" id="GBP83822.1"/>
    </source>
</evidence>
<dbReference type="InterPro" id="IPR048924">
    <property type="entry name" value="BAHCC1-like_Tudor"/>
</dbReference>
<reference evidence="4 5" key="1">
    <citation type="journal article" date="2019" name="Commun. Biol.">
        <title>The bagworm genome reveals a unique fibroin gene that provides high tensile strength.</title>
        <authorList>
            <person name="Kono N."/>
            <person name="Nakamura H."/>
            <person name="Ohtoshi R."/>
            <person name="Tomita M."/>
            <person name="Numata K."/>
            <person name="Arakawa K."/>
        </authorList>
    </citation>
    <scope>NUCLEOTIDE SEQUENCE [LARGE SCALE GENOMIC DNA]</scope>
</reference>
<accession>A0A4C1Z943</accession>
<evidence type="ECO:0000256" key="1">
    <source>
        <dbReference type="SAM" id="MobiDB-lite"/>
    </source>
</evidence>
<name>A0A4C1Z943_EUMVA</name>
<feature type="compositionally biased region" description="Basic residues" evidence="1">
    <location>
        <begin position="1001"/>
        <end position="1032"/>
    </location>
</feature>
<keyword evidence="5" id="KW-1185">Reference proteome</keyword>
<feature type="compositionally biased region" description="Polar residues" evidence="1">
    <location>
        <begin position="180"/>
        <end position="191"/>
    </location>
</feature>
<feature type="region of interest" description="Disordered" evidence="1">
    <location>
        <begin position="180"/>
        <end position="223"/>
    </location>
</feature>
<evidence type="ECO:0000313" key="5">
    <source>
        <dbReference type="Proteomes" id="UP000299102"/>
    </source>
</evidence>
<dbReference type="InterPro" id="IPR052429">
    <property type="entry name" value="BAH_domain_protein"/>
</dbReference>
<sequence length="1351" mass="148374">MESMMVGGVGGVGSVGSVGGFQLVREPTSGALLLLPAAPELPHTLVWGGVGYPSAPLLLPPAPHAHATHPLLLPGDLLTSATLQHTHTHSTRLVALAPAPAPAAPQPTHPPPAHLGEKRKTLLQPLLPQHALIKIEPEPTHDKPEQVTMPLTTHLYYQPQSDGTGPVGAVTTTIAVEGQGQNQGCRSQGTSPVAPATPPDGSEEAPATPAHRDASNQTDQIDDDEEIVPPYENERDLACVGVAHQPNVHRDSPHLDSADSSIGHQSSLESLAPSNVVGAIEKAIDAIERDEALTDITSSNTTGHEIVIDSSCTSSAPVLLAPARPLVDVSGLELLSNSIEQFERTTPAAPLPTSTGHLSIAPPLTVDTRGPLPGVIIKCSPKSPPSTGTDSHRRFEFPSDTDDRTKPSFDGLGLLCALAEQRFMEEVERPATTSTTAPLLRPYIKSEPLLSPTDVSQKGPESSLKDKKERHRHRDGESSGERRHKRSREREDRLRHKLEKVRRHKRERDHDSDRSVLEDSLRRVTACSCGTSTCAHSTGVHSALFSAMEKDMRERLRDLQRQCDEKLAQLDALAPTAAPSTPPAPSPDSDRSSSKKRKVGRPRKVSSPDSTETIVAKKPKSKSSLVGYLLAKGRLKGGIVCSRTEPPRDHAYRTSKVRPKLKAEPIVKAYSEEDESEWPLDRSASSSMESLNEVRLKNRQNTDRLARKHSRDELPALVVSHRLSADVDTDSDKERRRAKKRRKSIKLKELTPNDESKTEKKDGNIGEVTVAEQRSRCTLTETLLDTGPRVLTAMGGLFYAGRLSAVRAPDVYAITLDGERGNKPHILSREETLRDAILEVNPSSAAELRAGTRVCAYWSQQYRCLYPGTVAEDPPTDPGDKFVAVEFDDGDSGRIALEDIRLLEPNYPVVEYDVNPLLTLGKRRRNTSVNSTEDKRSAVSTISIPVLDQLKPINTSVSENAPQKTSSDDDRHKKKLKKHRKEKLKRSHSDEKESVAEAYVKKKKKKHKCCGERCKRRHHKKHHRKHRKRHHSGCREHSSSSGDDQHRHRSSSEYQDSSKNEDSGDSNDRLSTLIAVEKSPDDKMKTVIKKAVLSKKALVKNAVLDFSNLGQLVDKKDESAKTDVKDNLKDSGIGMEEDAPIATDGNKKVVCGRCLSSTRTHRSMEWKREIACSALSLARSAQAECDNESCFFVLSSIYKTLSRQKPVKKKKHRSVSSTSSDAVANANSGSGGAGTSGGVSKMAAFLPGGALWRWSGAAYRRMARPRHRKLFYRAIQRGDETLAYSDSWSNFLVLRGRYTHARSSKITSFARIRVGKIVHAKTRKRARAFTRDKSGAGRLTSCIRRLLFLTL</sequence>
<dbReference type="Gene3D" id="2.30.30.140">
    <property type="match status" value="1"/>
</dbReference>
<feature type="domain" description="BAHCC1-like Tudor" evidence="2">
    <location>
        <begin position="842"/>
        <end position="908"/>
    </location>
</feature>
<feature type="compositionally biased region" description="Basic and acidic residues" evidence="1">
    <location>
        <begin position="692"/>
        <end position="713"/>
    </location>
</feature>
<feature type="region of interest" description="Disordered" evidence="1">
    <location>
        <begin position="573"/>
        <end position="618"/>
    </location>
</feature>
<feature type="compositionally biased region" description="Basic and acidic residues" evidence="1">
    <location>
        <begin position="1033"/>
        <end position="1046"/>
    </location>
</feature>
<organism evidence="4 5">
    <name type="scientific">Eumeta variegata</name>
    <name type="common">Bagworm moth</name>
    <name type="synonym">Eumeta japonica</name>
    <dbReference type="NCBI Taxonomy" id="151549"/>
    <lineage>
        <taxon>Eukaryota</taxon>
        <taxon>Metazoa</taxon>
        <taxon>Ecdysozoa</taxon>
        <taxon>Arthropoda</taxon>
        <taxon>Hexapoda</taxon>
        <taxon>Insecta</taxon>
        <taxon>Pterygota</taxon>
        <taxon>Neoptera</taxon>
        <taxon>Endopterygota</taxon>
        <taxon>Lepidoptera</taxon>
        <taxon>Glossata</taxon>
        <taxon>Ditrysia</taxon>
        <taxon>Tineoidea</taxon>
        <taxon>Psychidae</taxon>
        <taxon>Oiketicinae</taxon>
        <taxon>Eumeta</taxon>
    </lineage>
</organism>
<protein>
    <submittedName>
        <fullName evidence="4">Protein winged eye</fullName>
    </submittedName>
</protein>
<feature type="compositionally biased region" description="Low complexity" evidence="1">
    <location>
        <begin position="1219"/>
        <end position="1228"/>
    </location>
</feature>
<feature type="compositionally biased region" description="Basic residues" evidence="1">
    <location>
        <begin position="495"/>
        <end position="507"/>
    </location>
</feature>